<name>A0A318KEZ1_9FIRM</name>
<protein>
    <submittedName>
        <fullName evidence="2">LytTr DNA-binding domain-containing protein</fullName>
    </submittedName>
</protein>
<dbReference type="AlphaFoldDB" id="A0A318KEZ1"/>
<evidence type="ECO:0000259" key="1">
    <source>
        <dbReference type="PROSITE" id="PS50930"/>
    </source>
</evidence>
<sequence length="231" mass="26376">MIAVNTAVVTKNYTFYKEMVPMVELYFKKLKIKTDFLLCGGLAELHDVAEKGKRLDLIVIEISNQLPIDDIQTFIDADQSAEYMLISDDKIVDSAAVRNGNLIYRNLTQNNVNHILSRLTDKTNMAKHLLVPVAGCSRVVAVDKIVYAEIMKRTLTLHLESEIITYQGQLDVLAAQLPKTNFFRCHRSYLVNLDYVTGIRRYDFILNDDIYVPIAKGTWKKASEALLQFIR</sequence>
<gene>
    <name evidence="2" type="ORF">DES51_11458</name>
</gene>
<keyword evidence="3" id="KW-1185">Reference proteome</keyword>
<proteinExistence type="predicted"/>
<dbReference type="Proteomes" id="UP000247612">
    <property type="component" value="Unassembled WGS sequence"/>
</dbReference>
<dbReference type="GO" id="GO:0003677">
    <property type="term" value="F:DNA binding"/>
    <property type="evidence" value="ECO:0007669"/>
    <property type="project" value="UniProtKB-KW"/>
</dbReference>
<dbReference type="PANTHER" id="PTHR37299:SF1">
    <property type="entry name" value="STAGE 0 SPORULATION PROTEIN A HOMOLOG"/>
    <property type="match status" value="1"/>
</dbReference>
<dbReference type="GO" id="GO:0000156">
    <property type="term" value="F:phosphorelay response regulator activity"/>
    <property type="evidence" value="ECO:0007669"/>
    <property type="project" value="InterPro"/>
</dbReference>
<feature type="domain" description="HTH LytTR-type" evidence="1">
    <location>
        <begin position="139"/>
        <end position="228"/>
    </location>
</feature>
<dbReference type="STRING" id="1034346.GCA_000313565_01843"/>
<evidence type="ECO:0000313" key="2">
    <source>
        <dbReference type="EMBL" id="PXX76203.1"/>
    </source>
</evidence>
<dbReference type="Gene3D" id="2.40.50.1020">
    <property type="entry name" value="LytTr DNA-binding domain"/>
    <property type="match status" value="1"/>
</dbReference>
<dbReference type="InterPro" id="IPR046947">
    <property type="entry name" value="LytR-like"/>
</dbReference>
<reference evidence="2 3" key="1">
    <citation type="submission" date="2018-05" db="EMBL/GenBank/DDBJ databases">
        <title>Genomic Encyclopedia of Type Strains, Phase IV (KMG-IV): sequencing the most valuable type-strain genomes for metagenomic binning, comparative biology and taxonomic classification.</title>
        <authorList>
            <person name="Goeker M."/>
        </authorList>
    </citation>
    <scope>NUCLEOTIDE SEQUENCE [LARGE SCALE GENOMIC DNA]</scope>
    <source>
        <strain evidence="2 3">JC118</strain>
    </source>
</reference>
<keyword evidence="2" id="KW-0238">DNA-binding</keyword>
<dbReference type="PROSITE" id="PS50930">
    <property type="entry name" value="HTH_LYTTR"/>
    <property type="match status" value="1"/>
</dbReference>
<dbReference type="RefSeq" id="WP_022938148.1">
    <property type="nucleotide sequence ID" value="NZ_CABKRQ010000004.1"/>
</dbReference>
<organism evidence="2 3">
    <name type="scientific">Dielma fastidiosa</name>
    <dbReference type="NCBI Taxonomy" id="1034346"/>
    <lineage>
        <taxon>Bacteria</taxon>
        <taxon>Bacillati</taxon>
        <taxon>Bacillota</taxon>
        <taxon>Erysipelotrichia</taxon>
        <taxon>Erysipelotrichales</taxon>
        <taxon>Erysipelotrichaceae</taxon>
        <taxon>Dielma</taxon>
    </lineage>
</organism>
<dbReference type="InterPro" id="IPR007492">
    <property type="entry name" value="LytTR_DNA-bd_dom"/>
</dbReference>
<comment type="caution">
    <text evidence="2">The sequence shown here is derived from an EMBL/GenBank/DDBJ whole genome shotgun (WGS) entry which is preliminary data.</text>
</comment>
<dbReference type="Pfam" id="PF04397">
    <property type="entry name" value="LytTR"/>
    <property type="match status" value="1"/>
</dbReference>
<dbReference type="PANTHER" id="PTHR37299">
    <property type="entry name" value="TRANSCRIPTIONAL REGULATOR-RELATED"/>
    <property type="match status" value="1"/>
</dbReference>
<evidence type="ECO:0000313" key="3">
    <source>
        <dbReference type="Proteomes" id="UP000247612"/>
    </source>
</evidence>
<accession>A0A318KEZ1</accession>
<dbReference type="EMBL" id="QJKH01000014">
    <property type="protein sequence ID" value="PXX76203.1"/>
    <property type="molecule type" value="Genomic_DNA"/>
</dbReference>
<dbReference type="SMART" id="SM00850">
    <property type="entry name" value="LytTR"/>
    <property type="match status" value="1"/>
</dbReference>
<dbReference type="OrthoDB" id="9802383at2"/>